<dbReference type="SMART" id="SM00052">
    <property type="entry name" value="EAL"/>
    <property type="match status" value="1"/>
</dbReference>
<feature type="domain" description="EAL" evidence="2">
    <location>
        <begin position="398"/>
        <end position="650"/>
    </location>
</feature>
<dbReference type="Gene3D" id="3.30.70.270">
    <property type="match status" value="1"/>
</dbReference>
<dbReference type="SUPFAM" id="SSF55073">
    <property type="entry name" value="Nucleotide cyclase"/>
    <property type="match status" value="1"/>
</dbReference>
<keyword evidence="1" id="KW-0472">Membrane</keyword>
<gene>
    <name evidence="3" type="ORF">ACFQPB_19280</name>
</gene>
<dbReference type="Proteomes" id="UP001596501">
    <property type="component" value="Unassembled WGS sequence"/>
</dbReference>
<dbReference type="CDD" id="cd01948">
    <property type="entry name" value="EAL"/>
    <property type="match status" value="1"/>
</dbReference>
<comment type="caution">
    <text evidence="3">The sequence shown here is derived from an EMBL/GenBank/DDBJ whole genome shotgun (WGS) entry which is preliminary data.</text>
</comment>
<keyword evidence="1" id="KW-1133">Transmembrane helix</keyword>
<evidence type="ECO:0000313" key="4">
    <source>
        <dbReference type="Proteomes" id="UP001596501"/>
    </source>
</evidence>
<dbReference type="RefSeq" id="WP_382226778.1">
    <property type="nucleotide sequence ID" value="NZ_JBHTCA010000022.1"/>
</dbReference>
<dbReference type="Pfam" id="PF00990">
    <property type="entry name" value="GGDEF"/>
    <property type="match status" value="1"/>
</dbReference>
<dbReference type="InterPro" id="IPR001633">
    <property type="entry name" value="EAL_dom"/>
</dbReference>
<dbReference type="EMBL" id="JBHTCA010000022">
    <property type="protein sequence ID" value="MFC7411008.1"/>
    <property type="molecule type" value="Genomic_DNA"/>
</dbReference>
<evidence type="ECO:0000259" key="2">
    <source>
        <dbReference type="PROSITE" id="PS50883"/>
    </source>
</evidence>
<proteinExistence type="predicted"/>
<keyword evidence="4" id="KW-1185">Reference proteome</keyword>
<evidence type="ECO:0000256" key="1">
    <source>
        <dbReference type="SAM" id="Phobius"/>
    </source>
</evidence>
<dbReference type="Gene3D" id="3.20.20.450">
    <property type="entry name" value="EAL domain"/>
    <property type="match status" value="1"/>
</dbReference>
<feature type="transmembrane region" description="Helical" evidence="1">
    <location>
        <begin position="82"/>
        <end position="105"/>
    </location>
</feature>
<feature type="transmembrane region" description="Helical" evidence="1">
    <location>
        <begin position="117"/>
        <end position="136"/>
    </location>
</feature>
<sequence>MWTLWVNAGAKELANMPLVLLQYTAILGIVGLVLIAYRAAPAPAQRTQYVYGAVLGVAGYLLTLLVAEFIQSPSKPYIRNDLLFLACLLGGWRGGGIAFVLLVLARWQFGGSAQMPAATLDLMLFFASGLVAHWVVRNRSVLELRWHHLLLVWLVRVATGLLSVGVIALLGWLPTSLVYQVTALRVFGALPALALLAGLYTLFRLDAQHHVLLQRERDRGQLHPLTGLPNRRAMLDHLQSLFAETPARPHTLVLLESANYVEMLLAQGHSWADSMWREVAAHMNGAALPHTLSTCRPRVFQFTDTALAVVLHGVSSQEVEHKELAQALHHSLHLIWREAGNQPHQPQLRLTVTPLHSPDHTTAAEAMRDASLLLQQRIDLGEPVHFFHRGFAQQAALDSVVLSQVLQWIDTGQPPMAYQPKCHLATLQVKGAEALLRPAPIDGTPISPSHVLAVAARHRLLPALEWSTVVAVVRDAQRCWQESPGLSLSVNISGASLSTPGFAERVQALLHDAHLPPSTLTMELTESSPLPDVASVKTNLRTLHACGIAMSLDDFGSGYSGLSVLAHHPFAEVKIDQHMVAMIDVPRMKSAIQIALDTARHYDARFVAEGVETEAQRDTLAGMGVDTGQGYLFAAALPIQDFLAFVRQSLLPRQSALPLPA</sequence>
<feature type="transmembrane region" description="Helical" evidence="1">
    <location>
        <begin position="49"/>
        <end position="70"/>
    </location>
</feature>
<reference evidence="4" key="1">
    <citation type="journal article" date="2019" name="Int. J. Syst. Evol. Microbiol.">
        <title>The Global Catalogue of Microorganisms (GCM) 10K type strain sequencing project: providing services to taxonomists for standard genome sequencing and annotation.</title>
        <authorList>
            <consortium name="The Broad Institute Genomics Platform"/>
            <consortium name="The Broad Institute Genome Sequencing Center for Infectious Disease"/>
            <person name="Wu L."/>
            <person name="Ma J."/>
        </authorList>
    </citation>
    <scope>NUCLEOTIDE SEQUENCE [LARGE SCALE GENOMIC DNA]</scope>
    <source>
        <strain evidence="4">CGMCC 1.12371</strain>
    </source>
</reference>
<accession>A0ABW2QUE7</accession>
<organism evidence="3 4">
    <name type="scientific">Hydrogenophaga atypica</name>
    <dbReference type="NCBI Taxonomy" id="249409"/>
    <lineage>
        <taxon>Bacteria</taxon>
        <taxon>Pseudomonadati</taxon>
        <taxon>Pseudomonadota</taxon>
        <taxon>Betaproteobacteria</taxon>
        <taxon>Burkholderiales</taxon>
        <taxon>Comamonadaceae</taxon>
        <taxon>Hydrogenophaga</taxon>
    </lineage>
</organism>
<feature type="transmembrane region" description="Helical" evidence="1">
    <location>
        <begin position="148"/>
        <end position="172"/>
    </location>
</feature>
<dbReference type="SMART" id="SM00267">
    <property type="entry name" value="GGDEF"/>
    <property type="match status" value="1"/>
</dbReference>
<dbReference type="PANTHER" id="PTHR33121">
    <property type="entry name" value="CYCLIC DI-GMP PHOSPHODIESTERASE PDEF"/>
    <property type="match status" value="1"/>
</dbReference>
<dbReference type="InterPro" id="IPR050706">
    <property type="entry name" value="Cyclic-di-GMP_PDE-like"/>
</dbReference>
<dbReference type="InterPro" id="IPR029787">
    <property type="entry name" value="Nucleotide_cyclase"/>
</dbReference>
<evidence type="ECO:0000313" key="3">
    <source>
        <dbReference type="EMBL" id="MFC7411008.1"/>
    </source>
</evidence>
<dbReference type="InterPro" id="IPR000160">
    <property type="entry name" value="GGDEF_dom"/>
</dbReference>
<dbReference type="InterPro" id="IPR035919">
    <property type="entry name" value="EAL_sf"/>
</dbReference>
<name>A0ABW2QUE7_9BURK</name>
<protein>
    <submittedName>
        <fullName evidence="3">EAL domain-containing protein</fullName>
    </submittedName>
</protein>
<keyword evidence="1" id="KW-0812">Transmembrane</keyword>
<dbReference type="PROSITE" id="PS50883">
    <property type="entry name" value="EAL"/>
    <property type="match status" value="1"/>
</dbReference>
<feature type="transmembrane region" description="Helical" evidence="1">
    <location>
        <begin position="184"/>
        <end position="203"/>
    </location>
</feature>
<dbReference type="InterPro" id="IPR043128">
    <property type="entry name" value="Rev_trsase/Diguanyl_cyclase"/>
</dbReference>
<dbReference type="SUPFAM" id="SSF141868">
    <property type="entry name" value="EAL domain-like"/>
    <property type="match status" value="1"/>
</dbReference>
<dbReference type="Pfam" id="PF00563">
    <property type="entry name" value="EAL"/>
    <property type="match status" value="1"/>
</dbReference>
<feature type="transmembrane region" description="Helical" evidence="1">
    <location>
        <begin position="20"/>
        <end position="37"/>
    </location>
</feature>
<dbReference type="PANTHER" id="PTHR33121:SF79">
    <property type="entry name" value="CYCLIC DI-GMP PHOSPHODIESTERASE PDED-RELATED"/>
    <property type="match status" value="1"/>
</dbReference>